<keyword evidence="3" id="KW-1185">Reference proteome</keyword>
<dbReference type="PANTHER" id="PTHR42972:SF8">
    <property type="entry name" value="POLYHYDROXYBUTYRATE DEPOLYMERASE"/>
    <property type="match status" value="1"/>
</dbReference>
<evidence type="ECO:0000313" key="2">
    <source>
        <dbReference type="EMBL" id="MBE9398100.1"/>
    </source>
</evidence>
<dbReference type="EMBL" id="JADEYS010000012">
    <property type="protein sequence ID" value="MBE9398100.1"/>
    <property type="molecule type" value="Genomic_DNA"/>
</dbReference>
<name>A0A8J7FVH4_9GAMM</name>
<dbReference type="RefSeq" id="WP_193953734.1">
    <property type="nucleotide sequence ID" value="NZ_JADEYS010000012.1"/>
</dbReference>
<dbReference type="AlphaFoldDB" id="A0A8J7FVH4"/>
<evidence type="ECO:0000256" key="1">
    <source>
        <dbReference type="SAM" id="SignalP"/>
    </source>
</evidence>
<comment type="caution">
    <text evidence="2">The sequence shown here is derived from an EMBL/GenBank/DDBJ whole genome shotgun (WGS) entry which is preliminary data.</text>
</comment>
<dbReference type="Proteomes" id="UP000640333">
    <property type="component" value="Unassembled WGS sequence"/>
</dbReference>
<dbReference type="SUPFAM" id="SSF53474">
    <property type="entry name" value="alpha/beta-Hydrolases"/>
    <property type="match status" value="1"/>
</dbReference>
<gene>
    <name evidence="2" type="ORF">IOQ59_12600</name>
</gene>
<feature type="signal peptide" evidence="1">
    <location>
        <begin position="1"/>
        <end position="20"/>
    </location>
</feature>
<evidence type="ECO:0000313" key="3">
    <source>
        <dbReference type="Proteomes" id="UP000640333"/>
    </source>
</evidence>
<dbReference type="Gene3D" id="3.40.50.1820">
    <property type="entry name" value="alpha/beta hydrolase"/>
    <property type="match status" value="2"/>
</dbReference>
<dbReference type="PANTHER" id="PTHR42972">
    <property type="entry name" value="TOL-PAL SYSTEM PROTEIN TOLB"/>
    <property type="match status" value="1"/>
</dbReference>
<dbReference type="InterPro" id="IPR029058">
    <property type="entry name" value="AB_hydrolase_fold"/>
</dbReference>
<reference evidence="2" key="1">
    <citation type="submission" date="2020-10" db="EMBL/GenBank/DDBJ databases">
        <title>Bacterium isolated from coastal waters sediment.</title>
        <authorList>
            <person name="Chen R.-J."/>
            <person name="Lu D.-C."/>
            <person name="Zhu K.-L."/>
            <person name="Du Z.-J."/>
        </authorList>
    </citation>
    <scope>NUCLEOTIDE SEQUENCE</scope>
    <source>
        <strain evidence="2">N1Y112</strain>
    </source>
</reference>
<feature type="chain" id="PRO_5035196380" evidence="1">
    <location>
        <begin position="21"/>
        <end position="370"/>
    </location>
</feature>
<keyword evidence="1" id="KW-0732">Signal</keyword>
<sequence>MEFRALIAVVALAFTATAFAQSKDPVDSSIASLPALNAQQTQTSISGLSSGAFMAAQFHIAYSDDLVGAGVVAGGPWNCAGSNPLIAPLATAVSTCMNPCKYTWFCPDSLFPDSTFLSKLAQDKAEEGVIDDVANILDDKVYIFSGQSDETVVTQVVDSTEDFYLKLGVDASQIRYNTSVNAGHAFITNDPADTVCDETQPPFINNCDLEQATRLLDHIYGDLQPPVGRLTGELLRFNQREFFESDMTSMDDAAYVYIPKACKEESCRVHVALHGCEQGIGTLGTGYVTGTGYNEVADDNQIIVLYPQIRKSEPLPFNPKGCWDFWGYSSGDTPPYKYYQKDAPQMIAIKKMIDRLTTANTPSSQSTANH</sequence>
<accession>A0A8J7FVH4</accession>
<protein>
    <submittedName>
        <fullName evidence="2">Poly(3-hydroxybutyrate) depolymerase</fullName>
    </submittedName>
</protein>
<proteinExistence type="predicted"/>
<organism evidence="2 3">
    <name type="scientific">Pontibacterium sinense</name>
    <dbReference type="NCBI Taxonomy" id="2781979"/>
    <lineage>
        <taxon>Bacteria</taxon>
        <taxon>Pseudomonadati</taxon>
        <taxon>Pseudomonadota</taxon>
        <taxon>Gammaproteobacteria</taxon>
        <taxon>Oceanospirillales</taxon>
        <taxon>Oceanospirillaceae</taxon>
        <taxon>Pontibacterium</taxon>
    </lineage>
</organism>